<keyword evidence="2" id="KW-1185">Reference proteome</keyword>
<evidence type="ECO:0000313" key="2">
    <source>
        <dbReference type="Proteomes" id="UP000004218"/>
    </source>
</evidence>
<gene>
    <name evidence="1" type="ORF">HMPREF0299_5141</name>
</gene>
<sequence length="235" mass="26286">MACISDFSSASADKFSQRPNSFTIRKTMAYSIHNFLRKTTEKTKALDQMASYIRQNTDMKVYLFLNLDNYADFEAIQEHYHGRIKWVVNSVETCPFGFLESCPFYGLVEFDGKDANIDPGGAFYSTLTSFEGTVIMADIVDFSEKAKEILAPNAADFPESFDDYLRMIQEQDDDPDPIEADLLTAGASLVYSLDLSDTVSGDAPGELFLSESVCIGDTRGEALMYQFFDPNNADQ</sequence>
<proteinExistence type="predicted"/>
<reference evidence="1" key="1">
    <citation type="submission" date="2010-08" db="EMBL/GenBank/DDBJ databases">
        <authorList>
            <person name="Harkins D.M."/>
            <person name="Madupu R."/>
            <person name="Durkin A.S."/>
            <person name="Torralba M."/>
            <person name="Methe B."/>
            <person name="Sutton G.G."/>
            <person name="Nelson K.E."/>
        </authorList>
    </citation>
    <scope>NUCLEOTIDE SEQUENCE [LARGE SCALE GENOMIC DNA]</scope>
    <source>
        <strain evidence="1">ATCC 14266</strain>
    </source>
</reference>
<dbReference type="EMBL" id="ACSH02000006">
    <property type="protein sequence ID" value="EFM48306.1"/>
    <property type="molecule type" value="Genomic_DNA"/>
</dbReference>
<name>E0DHI7_9CORY</name>
<comment type="caution">
    <text evidence="1">The sequence shown here is derived from an EMBL/GenBank/DDBJ whole genome shotgun (WGS) entry which is preliminary data.</text>
</comment>
<accession>E0DHI7</accession>
<organism evidence="1 2">
    <name type="scientific">Corynebacterium matruchotii ATCC 14266</name>
    <dbReference type="NCBI Taxonomy" id="553207"/>
    <lineage>
        <taxon>Bacteria</taxon>
        <taxon>Bacillati</taxon>
        <taxon>Actinomycetota</taxon>
        <taxon>Actinomycetes</taxon>
        <taxon>Mycobacteriales</taxon>
        <taxon>Corynebacteriaceae</taxon>
        <taxon>Corynebacterium</taxon>
    </lineage>
</organism>
<dbReference type="Proteomes" id="UP000004218">
    <property type="component" value="Unassembled WGS sequence"/>
</dbReference>
<evidence type="ECO:0000313" key="1">
    <source>
        <dbReference type="EMBL" id="EFM48306.1"/>
    </source>
</evidence>
<dbReference type="AlphaFoldDB" id="E0DHI7"/>
<protein>
    <submittedName>
        <fullName evidence="1">Uncharacterized protein</fullName>
    </submittedName>
</protein>